<evidence type="ECO:0000313" key="2">
    <source>
        <dbReference type="Proteomes" id="UP000829362"/>
    </source>
</evidence>
<protein>
    <submittedName>
        <fullName evidence="1">Uncharacterized protein</fullName>
    </submittedName>
</protein>
<name>A0AC61TSD4_9CAUD</name>
<evidence type="ECO:0000313" key="1">
    <source>
        <dbReference type="EMBL" id="UNH61138.1"/>
    </source>
</evidence>
<sequence length="48" mass="5507">MWDEIQDMPGEIFDFDQWVDEIASDPQFIAAVEKANAEFDAEVSKLSK</sequence>
<dbReference type="EMBL" id="OL473597">
    <property type="protein sequence ID" value="UNH61138.1"/>
    <property type="molecule type" value="Genomic_DNA"/>
</dbReference>
<accession>A0AC61TSD4</accession>
<dbReference type="Proteomes" id="UP000829362">
    <property type="component" value="Segment"/>
</dbReference>
<reference evidence="1" key="1">
    <citation type="submission" date="2021-11" db="EMBL/GenBank/DDBJ databases">
        <authorList>
            <person name="Rong C."/>
            <person name="Yang Y."/>
            <person name="Li S."/>
            <person name="Zhou K."/>
            <person name="Xu Y."/>
            <person name="Zhang R."/>
            <person name="Zhang Y."/>
        </authorList>
    </citation>
    <scope>NUCLEOTIDE SEQUENCE</scope>
</reference>
<proteinExistence type="predicted"/>
<gene>
    <name evidence="1" type="ORF">SSZBM1_21</name>
</gene>
<keyword evidence="2" id="KW-1185">Reference proteome</keyword>
<organism evidence="1 2">
    <name type="scientific">Synechococcus phage S-SZBM1</name>
    <dbReference type="NCBI Taxonomy" id="2926475"/>
    <lineage>
        <taxon>Viruses</taxon>
        <taxon>Duplodnaviria</taxon>
        <taxon>Heunggongvirae</taxon>
        <taxon>Uroviricota</taxon>
        <taxon>Caudoviricetes</taxon>
        <taxon>Pantevenvirales</taxon>
        <taxon>Kyanoviridae</taxon>
        <taxon>Shenzhenivirus</taxon>
        <taxon>Shenzhenivirus sszbm1</taxon>
    </lineage>
</organism>